<feature type="compositionally biased region" description="Acidic residues" evidence="1">
    <location>
        <begin position="258"/>
        <end position="273"/>
    </location>
</feature>
<dbReference type="SUPFAM" id="SSF141571">
    <property type="entry name" value="Pentapeptide repeat-like"/>
    <property type="match status" value="1"/>
</dbReference>
<keyword evidence="2" id="KW-0812">Transmembrane</keyword>
<evidence type="ECO:0000256" key="2">
    <source>
        <dbReference type="SAM" id="Phobius"/>
    </source>
</evidence>
<dbReference type="EMBL" id="AONG01000002">
    <property type="protein sequence ID" value="KIQ71321.1"/>
    <property type="molecule type" value="Genomic_DNA"/>
</dbReference>
<dbReference type="AlphaFoldDB" id="A0A0D0PIW1"/>
<evidence type="ECO:0000313" key="4">
    <source>
        <dbReference type="Proteomes" id="UP000035100"/>
    </source>
</evidence>
<dbReference type="PANTHER" id="PTHR14136:SF17">
    <property type="entry name" value="BTB_POZ DOMAIN-CONTAINING PROTEIN KCTD9"/>
    <property type="match status" value="1"/>
</dbReference>
<feature type="transmembrane region" description="Helical" evidence="2">
    <location>
        <begin position="42"/>
        <end position="69"/>
    </location>
</feature>
<proteinExistence type="predicted"/>
<feature type="transmembrane region" description="Helical" evidence="2">
    <location>
        <begin position="6"/>
        <end position="30"/>
    </location>
</feature>
<dbReference type="STRING" id="1123501.Wenmar_00090"/>
<comment type="caution">
    <text evidence="3">The sequence shown here is derived from an EMBL/GenBank/DDBJ whole genome shotgun (WGS) entry which is preliminary data.</text>
</comment>
<dbReference type="InterPro" id="IPR051082">
    <property type="entry name" value="Pentapeptide-BTB/POZ_domain"/>
</dbReference>
<keyword evidence="4" id="KW-1185">Reference proteome</keyword>
<gene>
    <name evidence="3" type="ORF">Wenmar_00090</name>
</gene>
<evidence type="ECO:0000256" key="1">
    <source>
        <dbReference type="SAM" id="MobiDB-lite"/>
    </source>
</evidence>
<dbReference type="InterPro" id="IPR001646">
    <property type="entry name" value="5peptide_repeat"/>
</dbReference>
<dbReference type="Gene3D" id="2.160.20.80">
    <property type="entry name" value="E3 ubiquitin-protein ligase SopA"/>
    <property type="match status" value="1"/>
</dbReference>
<sequence length="273" mass="28213">MSNPLVLSLTASAIAFVLVAVMAAAFWRLARPRWMGFEGRTLWDWLGLILSPGAVAAAAAGFGALQFVLSERRANEEIFVAYVDRVTALLVDPALAEAPETARAAGRAQTVAVLSLLPPEQAGRVVRFLAAIGRLDEFAGEMEGIDLTRADLSDLQMSGIDLEDAALSGADLEGADLEGADLSGADLTGADLDFAVLRDADLSGAALAGALMRGTDLRGADLRGAIDLRTGDLAAACTDAATLFPPGVDVPPACADPAAEDDDDEEDDDGGDD</sequence>
<protein>
    <submittedName>
        <fullName evidence="3">Putative low-complexity protein</fullName>
    </submittedName>
</protein>
<organism evidence="3 4">
    <name type="scientific">Wenxinia marina DSM 24838</name>
    <dbReference type="NCBI Taxonomy" id="1123501"/>
    <lineage>
        <taxon>Bacteria</taxon>
        <taxon>Pseudomonadati</taxon>
        <taxon>Pseudomonadota</taxon>
        <taxon>Alphaproteobacteria</taxon>
        <taxon>Rhodobacterales</taxon>
        <taxon>Roseobacteraceae</taxon>
        <taxon>Wenxinia</taxon>
    </lineage>
</organism>
<keyword evidence="2" id="KW-1133">Transmembrane helix</keyword>
<dbReference type="PANTHER" id="PTHR14136">
    <property type="entry name" value="BTB_POZ DOMAIN-CONTAINING PROTEIN KCTD9"/>
    <property type="match status" value="1"/>
</dbReference>
<reference evidence="3 4" key="1">
    <citation type="submission" date="2013-01" db="EMBL/GenBank/DDBJ databases">
        <authorList>
            <person name="Fiebig A."/>
            <person name="Goeker M."/>
            <person name="Klenk H.-P.P."/>
        </authorList>
    </citation>
    <scope>NUCLEOTIDE SEQUENCE [LARGE SCALE GENOMIC DNA]</scope>
    <source>
        <strain evidence="3 4">DSM 24838</strain>
    </source>
</reference>
<keyword evidence="2" id="KW-0472">Membrane</keyword>
<evidence type="ECO:0000313" key="3">
    <source>
        <dbReference type="EMBL" id="KIQ71321.1"/>
    </source>
</evidence>
<name>A0A0D0PIW1_9RHOB</name>
<dbReference type="Proteomes" id="UP000035100">
    <property type="component" value="Unassembled WGS sequence"/>
</dbReference>
<dbReference type="eggNOG" id="COG1357">
    <property type="taxonomic scope" value="Bacteria"/>
</dbReference>
<accession>A0A0D0PIW1</accession>
<feature type="region of interest" description="Disordered" evidence="1">
    <location>
        <begin position="247"/>
        <end position="273"/>
    </location>
</feature>
<dbReference type="RefSeq" id="WP_018301979.1">
    <property type="nucleotide sequence ID" value="NZ_KB902280.1"/>
</dbReference>
<feature type="compositionally biased region" description="Low complexity" evidence="1">
    <location>
        <begin position="247"/>
        <end position="257"/>
    </location>
</feature>
<dbReference type="Pfam" id="PF00805">
    <property type="entry name" value="Pentapeptide"/>
    <property type="match status" value="1"/>
</dbReference>